<proteinExistence type="predicted"/>
<dbReference type="RefSeq" id="WP_091591390.1">
    <property type="nucleotide sequence ID" value="NZ_JBHRWG010000004.1"/>
</dbReference>
<dbReference type="OrthoDB" id="9802901at2"/>
<feature type="compositionally biased region" description="Basic and acidic residues" evidence="1">
    <location>
        <begin position="229"/>
        <end position="245"/>
    </location>
</feature>
<sequence>MTTNDIDAIRAQALTDEPGNNAFVVWYDPNREPYAVYFRSDANAWGDQRWFNADQHHSGGTEPGEWHELCDELYGNDGPHLLVPGHEVEKLRAERDQGVAAMREELNRMYAADMAKLRAALTESRTQAATLATEVGRLTADNARLVAERDAAVVRIGQLKAAQEQTRGFNGRSPAPGQTARCGVDGCEGKRVARGYCAKHYTRFRRTGDPLGVLPGSHEARGPAACGSREGEKRHRRNGEKPCDPCRDAAAVALREWRRRKRAEVAR</sequence>
<dbReference type="AlphaFoldDB" id="A0A1C3N4R8"/>
<dbReference type="Proteomes" id="UP000199393">
    <property type="component" value="Chromosome I"/>
</dbReference>
<keyword evidence="3" id="KW-1185">Reference proteome</keyword>
<protein>
    <submittedName>
        <fullName evidence="2">Uncharacterized protein</fullName>
    </submittedName>
</protein>
<dbReference type="EMBL" id="LT598496">
    <property type="protein sequence ID" value="SBV27536.1"/>
    <property type="molecule type" value="Genomic_DNA"/>
</dbReference>
<evidence type="ECO:0000313" key="3">
    <source>
        <dbReference type="Proteomes" id="UP000199393"/>
    </source>
</evidence>
<dbReference type="STRING" id="307121.GA0070620_3060"/>
<name>A0A1C3N4R8_9ACTN</name>
<reference evidence="3" key="1">
    <citation type="submission" date="2016-06" db="EMBL/GenBank/DDBJ databases">
        <authorList>
            <person name="Varghese N."/>
        </authorList>
    </citation>
    <scope>NUCLEOTIDE SEQUENCE [LARGE SCALE GENOMIC DNA]</scope>
    <source>
        <strain evidence="3">DSM 45344</strain>
    </source>
</reference>
<evidence type="ECO:0000256" key="1">
    <source>
        <dbReference type="SAM" id="MobiDB-lite"/>
    </source>
</evidence>
<gene>
    <name evidence="2" type="ORF">GA0070620_3060</name>
</gene>
<feature type="region of interest" description="Disordered" evidence="1">
    <location>
        <begin position="212"/>
        <end position="245"/>
    </location>
</feature>
<accession>A0A1C3N4R8</accession>
<evidence type="ECO:0000313" key="2">
    <source>
        <dbReference type="EMBL" id="SBV27536.1"/>
    </source>
</evidence>
<organism evidence="2 3">
    <name type="scientific">Micromonospora krabiensis</name>
    <dbReference type="NCBI Taxonomy" id="307121"/>
    <lineage>
        <taxon>Bacteria</taxon>
        <taxon>Bacillati</taxon>
        <taxon>Actinomycetota</taxon>
        <taxon>Actinomycetes</taxon>
        <taxon>Micromonosporales</taxon>
        <taxon>Micromonosporaceae</taxon>
        <taxon>Micromonospora</taxon>
    </lineage>
</organism>